<name>A0A841H2J6_9BACT</name>
<dbReference type="PANTHER" id="PTHR11487:SF0">
    <property type="entry name" value="S-ACYL FATTY ACID SYNTHASE THIOESTERASE, MEDIUM CHAIN"/>
    <property type="match status" value="1"/>
</dbReference>
<feature type="compositionally biased region" description="Basic and acidic residues" evidence="2">
    <location>
        <begin position="122"/>
        <end position="133"/>
    </location>
</feature>
<dbReference type="InterPro" id="IPR001031">
    <property type="entry name" value="Thioesterase"/>
</dbReference>
<dbReference type="InterPro" id="IPR029058">
    <property type="entry name" value="AB_hydrolase_fold"/>
</dbReference>
<comment type="similarity">
    <text evidence="1">Belongs to the thioesterase family.</text>
</comment>
<sequence>MNTVDRWIARPRPNPRARLRLFCLAHAGGGASAFRGWADALPAEVEVCPVQLPGRENRIGEPAITRMEPLIDALLPAVAPYLDLPFALFGHSNGALIAFELARRLRAEGRPGPVHLFASGRRAPDRSSGREPTSHLPDAEFLADLHRLGGLPDALLQHQELISLLLPTLRADVALNECYVFGEQEPLDCPITAYIGLADSKATNDQVQAWGRHTRAPFVIRGFPGGHFFLQEGRADFLRVLAADLLTVARGLPAG</sequence>
<gene>
    <name evidence="4" type="ORF">HNQ61_003854</name>
</gene>
<evidence type="ECO:0000256" key="2">
    <source>
        <dbReference type="SAM" id="MobiDB-lite"/>
    </source>
</evidence>
<dbReference type="InterPro" id="IPR012223">
    <property type="entry name" value="TEII"/>
</dbReference>
<feature type="region of interest" description="Disordered" evidence="2">
    <location>
        <begin position="116"/>
        <end position="135"/>
    </location>
</feature>
<organism evidence="4 5">
    <name type="scientific">Longimicrobium terrae</name>
    <dbReference type="NCBI Taxonomy" id="1639882"/>
    <lineage>
        <taxon>Bacteria</taxon>
        <taxon>Pseudomonadati</taxon>
        <taxon>Gemmatimonadota</taxon>
        <taxon>Longimicrobiia</taxon>
        <taxon>Longimicrobiales</taxon>
        <taxon>Longimicrobiaceae</taxon>
        <taxon>Longimicrobium</taxon>
    </lineage>
</organism>
<keyword evidence="5" id="KW-1185">Reference proteome</keyword>
<dbReference type="Pfam" id="PF00975">
    <property type="entry name" value="Thioesterase"/>
    <property type="match status" value="1"/>
</dbReference>
<dbReference type="Gene3D" id="3.40.50.1820">
    <property type="entry name" value="alpha/beta hydrolase"/>
    <property type="match status" value="1"/>
</dbReference>
<dbReference type="GO" id="GO:0016297">
    <property type="term" value="F:fatty acyl-[ACP] hydrolase activity"/>
    <property type="evidence" value="ECO:0007669"/>
    <property type="project" value="UniProtKB-EC"/>
</dbReference>
<evidence type="ECO:0000259" key="3">
    <source>
        <dbReference type="Pfam" id="PF00975"/>
    </source>
</evidence>
<evidence type="ECO:0000313" key="5">
    <source>
        <dbReference type="Proteomes" id="UP000582837"/>
    </source>
</evidence>
<dbReference type="RefSeq" id="WP_170032173.1">
    <property type="nucleotide sequence ID" value="NZ_JABDTL010000001.1"/>
</dbReference>
<accession>A0A841H2J6</accession>
<comment type="caution">
    <text evidence="4">The sequence shown here is derived from an EMBL/GenBank/DDBJ whole genome shotgun (WGS) entry which is preliminary data.</text>
</comment>
<protein>
    <submittedName>
        <fullName evidence="4">Medium-chain acyl-[acyl-carrier-protein] hydrolase</fullName>
        <ecNumber evidence="4">3.1.2.21</ecNumber>
    </submittedName>
</protein>
<dbReference type="PANTHER" id="PTHR11487">
    <property type="entry name" value="THIOESTERASE"/>
    <property type="match status" value="1"/>
</dbReference>
<feature type="domain" description="Thioesterase" evidence="3">
    <location>
        <begin position="20"/>
        <end position="239"/>
    </location>
</feature>
<evidence type="ECO:0000256" key="1">
    <source>
        <dbReference type="ARBA" id="ARBA00007169"/>
    </source>
</evidence>
<keyword evidence="4" id="KW-0378">Hydrolase</keyword>
<proteinExistence type="inferred from homology"/>
<dbReference type="EMBL" id="JACHIA010000013">
    <property type="protein sequence ID" value="MBB6072192.1"/>
    <property type="molecule type" value="Genomic_DNA"/>
</dbReference>
<dbReference type="EC" id="3.1.2.21" evidence="4"/>
<dbReference type="SUPFAM" id="SSF53474">
    <property type="entry name" value="alpha/beta-Hydrolases"/>
    <property type="match status" value="1"/>
</dbReference>
<dbReference type="AlphaFoldDB" id="A0A841H2J6"/>
<evidence type="ECO:0000313" key="4">
    <source>
        <dbReference type="EMBL" id="MBB6072192.1"/>
    </source>
</evidence>
<dbReference type="GO" id="GO:0008610">
    <property type="term" value="P:lipid biosynthetic process"/>
    <property type="evidence" value="ECO:0007669"/>
    <property type="project" value="TreeGrafter"/>
</dbReference>
<reference evidence="4 5" key="1">
    <citation type="submission" date="2020-08" db="EMBL/GenBank/DDBJ databases">
        <title>Genomic Encyclopedia of Type Strains, Phase IV (KMG-IV): sequencing the most valuable type-strain genomes for metagenomic binning, comparative biology and taxonomic classification.</title>
        <authorList>
            <person name="Goeker M."/>
        </authorList>
    </citation>
    <scope>NUCLEOTIDE SEQUENCE [LARGE SCALE GENOMIC DNA]</scope>
    <source>
        <strain evidence="4 5">DSM 29007</strain>
    </source>
</reference>
<dbReference type="Proteomes" id="UP000582837">
    <property type="component" value="Unassembled WGS sequence"/>
</dbReference>